<evidence type="ECO:0000313" key="3">
    <source>
        <dbReference type="Proteomes" id="UP000284021"/>
    </source>
</evidence>
<proteinExistence type="predicted"/>
<dbReference type="GO" id="GO:0006281">
    <property type="term" value="P:DNA repair"/>
    <property type="evidence" value="ECO:0007669"/>
    <property type="project" value="InterPro"/>
</dbReference>
<protein>
    <recommendedName>
        <fullName evidence="1">DNA polymerase Y-family little finger domain-containing protein</fullName>
    </recommendedName>
</protein>
<name>A0A418XMH5_9PSED</name>
<feature type="domain" description="DNA polymerase Y-family little finger" evidence="1">
    <location>
        <begin position="2"/>
        <end position="63"/>
    </location>
</feature>
<dbReference type="EMBL" id="QYUR01000002">
    <property type="protein sequence ID" value="RJG13651.1"/>
    <property type="molecule type" value="Genomic_DNA"/>
</dbReference>
<sequence length="69" mass="7604">MFGTKLKDLTPIREALATYMTRAAEKLRCQASLCGALQVGIQTQMQNPHKPRYANALTIALPTTICLLN</sequence>
<evidence type="ECO:0000259" key="1">
    <source>
        <dbReference type="Pfam" id="PF11799"/>
    </source>
</evidence>
<dbReference type="Proteomes" id="UP000284021">
    <property type="component" value="Unassembled WGS sequence"/>
</dbReference>
<gene>
    <name evidence="2" type="ORF">D3879_10590</name>
</gene>
<keyword evidence="3" id="KW-1185">Reference proteome</keyword>
<dbReference type="AlphaFoldDB" id="A0A418XMH5"/>
<dbReference type="Pfam" id="PF11799">
    <property type="entry name" value="IMS_C"/>
    <property type="match status" value="1"/>
</dbReference>
<comment type="caution">
    <text evidence="2">The sequence shown here is derived from an EMBL/GenBank/DDBJ whole genome shotgun (WGS) entry which is preliminary data.</text>
</comment>
<reference evidence="2 3" key="1">
    <citation type="submission" date="2018-09" db="EMBL/GenBank/DDBJ databases">
        <authorList>
            <person name="Zhu H."/>
        </authorList>
    </citation>
    <scope>NUCLEOTIDE SEQUENCE [LARGE SCALE GENOMIC DNA]</scope>
    <source>
        <strain evidence="2 3">K1S02-6</strain>
    </source>
</reference>
<dbReference type="GO" id="GO:0003684">
    <property type="term" value="F:damaged DNA binding"/>
    <property type="evidence" value="ECO:0007669"/>
    <property type="project" value="InterPro"/>
</dbReference>
<accession>A0A418XMH5</accession>
<evidence type="ECO:0000313" key="2">
    <source>
        <dbReference type="EMBL" id="RJG13651.1"/>
    </source>
</evidence>
<organism evidence="2 3">
    <name type="scientific">Pseudomonas cavernicola</name>
    <dbReference type="NCBI Taxonomy" id="2320866"/>
    <lineage>
        <taxon>Bacteria</taxon>
        <taxon>Pseudomonadati</taxon>
        <taxon>Pseudomonadota</taxon>
        <taxon>Gammaproteobacteria</taxon>
        <taxon>Pseudomonadales</taxon>
        <taxon>Pseudomonadaceae</taxon>
        <taxon>Pseudomonas</taxon>
    </lineage>
</organism>
<dbReference type="InterPro" id="IPR017961">
    <property type="entry name" value="DNA_pol_Y-fam_little_finger"/>
</dbReference>